<dbReference type="UniPathway" id="UPA00053">
    <property type="reaction ID" value="UER00086"/>
</dbReference>
<dbReference type="HAMAP" id="MF_00169">
    <property type="entry name" value="AroQ"/>
    <property type="match status" value="1"/>
</dbReference>
<dbReference type="PANTHER" id="PTHR21272">
    <property type="entry name" value="CATABOLIC 3-DEHYDROQUINASE"/>
    <property type="match status" value="1"/>
</dbReference>
<comment type="catalytic activity">
    <reaction evidence="1 8">
        <text>3-dehydroquinate = 3-dehydroshikimate + H2O</text>
        <dbReference type="Rhea" id="RHEA:21096"/>
        <dbReference type="ChEBI" id="CHEBI:15377"/>
        <dbReference type="ChEBI" id="CHEBI:16630"/>
        <dbReference type="ChEBI" id="CHEBI:32364"/>
        <dbReference type="EC" id="4.2.1.10"/>
    </reaction>
</comment>
<feature type="active site" description="Proton donor" evidence="8 9">
    <location>
        <position position="104"/>
    </location>
</feature>
<comment type="caution">
    <text evidence="12">The sequence shown here is derived from an EMBL/GenBank/DDBJ whole genome shotgun (WGS) entry which is preliminary data.</text>
</comment>
<dbReference type="GO" id="GO:0019631">
    <property type="term" value="P:quinate catabolic process"/>
    <property type="evidence" value="ECO:0007669"/>
    <property type="project" value="TreeGrafter"/>
</dbReference>
<feature type="binding site" evidence="8 10">
    <location>
        <begin position="105"/>
        <end position="106"/>
    </location>
    <ligand>
        <name>substrate</name>
    </ligand>
</feature>
<dbReference type="PROSITE" id="PS01029">
    <property type="entry name" value="DEHYDROQUINASE_II"/>
    <property type="match status" value="1"/>
</dbReference>
<organism evidence="12 13">
    <name type="scientific">Geothermobacter ehrlichii</name>
    <dbReference type="NCBI Taxonomy" id="213224"/>
    <lineage>
        <taxon>Bacteria</taxon>
        <taxon>Pseudomonadati</taxon>
        <taxon>Thermodesulfobacteriota</taxon>
        <taxon>Desulfuromonadia</taxon>
        <taxon>Desulfuromonadales</taxon>
        <taxon>Geothermobacteraceae</taxon>
        <taxon>Geothermobacter</taxon>
    </lineage>
</organism>
<feature type="binding site" evidence="8 10">
    <location>
        <position position="115"/>
    </location>
    <ligand>
        <name>substrate</name>
    </ligand>
</feature>
<dbReference type="NCBIfam" id="NF003804">
    <property type="entry name" value="PRK05395.1-1"/>
    <property type="match status" value="1"/>
</dbReference>
<comment type="function">
    <text evidence="2 8">Catalyzes a trans-dehydration via an enolate intermediate.</text>
</comment>
<comment type="pathway">
    <text evidence="3 8">Metabolic intermediate biosynthesis; chorismate biosynthesis; chorismate from D-erythrose 4-phosphate and phosphoenolpyruvate: step 3/7.</text>
</comment>
<evidence type="ECO:0000256" key="10">
    <source>
        <dbReference type="PIRSR" id="PIRSR001399-2"/>
    </source>
</evidence>
<evidence type="ECO:0000256" key="2">
    <source>
        <dbReference type="ARBA" id="ARBA00003924"/>
    </source>
</evidence>
<sequence>MIHKMKILVLHGPNLNLLGRREPEIYGTRTLEEIDDSLRRLAGELGVTVETCQSNHEGVLIDRIHDAQARGVTGLIVNPGGLTHTSVALRDAIAGVALPCIEVHLSNIHAREEFRRHSLIAPVVIGQICGLGEEGYRLALRALAARLAEG</sequence>
<name>A0A5D3WLE8_9BACT</name>
<dbReference type="GO" id="GO:0009073">
    <property type="term" value="P:aromatic amino acid family biosynthetic process"/>
    <property type="evidence" value="ECO:0007669"/>
    <property type="project" value="UniProtKB-KW"/>
</dbReference>
<keyword evidence="8" id="KW-0057">Aromatic amino acid biosynthesis</keyword>
<dbReference type="PANTHER" id="PTHR21272:SF3">
    <property type="entry name" value="CATABOLIC 3-DEHYDROQUINASE"/>
    <property type="match status" value="1"/>
</dbReference>
<evidence type="ECO:0000256" key="1">
    <source>
        <dbReference type="ARBA" id="ARBA00001864"/>
    </source>
</evidence>
<feature type="binding site" evidence="8 10">
    <location>
        <position position="78"/>
    </location>
    <ligand>
        <name>substrate</name>
    </ligand>
</feature>
<evidence type="ECO:0000256" key="5">
    <source>
        <dbReference type="ARBA" id="ARBA00011193"/>
    </source>
</evidence>
<dbReference type="Gene3D" id="3.40.50.9100">
    <property type="entry name" value="Dehydroquinase, class II"/>
    <property type="match status" value="1"/>
</dbReference>
<dbReference type="NCBIfam" id="TIGR01088">
    <property type="entry name" value="aroQ"/>
    <property type="match status" value="1"/>
</dbReference>
<dbReference type="NCBIfam" id="NF003807">
    <property type="entry name" value="PRK05395.1-4"/>
    <property type="match status" value="1"/>
</dbReference>
<dbReference type="AlphaFoldDB" id="A0A5D3WLE8"/>
<keyword evidence="13" id="KW-1185">Reference proteome</keyword>
<dbReference type="PIRSF" id="PIRSF001399">
    <property type="entry name" value="DHquinase_II"/>
    <property type="match status" value="1"/>
</dbReference>
<evidence type="ECO:0000313" key="13">
    <source>
        <dbReference type="Proteomes" id="UP000324159"/>
    </source>
</evidence>
<reference evidence="12 13" key="1">
    <citation type="submission" date="2019-07" db="EMBL/GenBank/DDBJ databases">
        <title>Genomic Encyclopedia of Type Strains, Phase IV (KMG-IV): sequencing the most valuable type-strain genomes for metagenomic binning, comparative biology and taxonomic classification.</title>
        <authorList>
            <person name="Goeker M."/>
        </authorList>
    </citation>
    <scope>NUCLEOTIDE SEQUENCE [LARGE SCALE GENOMIC DNA]</scope>
    <source>
        <strain evidence="12 13">SS015</strain>
    </source>
</reference>
<dbReference type="EC" id="4.2.1.10" evidence="6 8"/>
<proteinExistence type="inferred from homology"/>
<keyword evidence="8" id="KW-0028">Amino-acid biosynthesis</keyword>
<evidence type="ECO:0000256" key="6">
    <source>
        <dbReference type="ARBA" id="ARBA00012060"/>
    </source>
</evidence>
<dbReference type="InterPro" id="IPR001874">
    <property type="entry name" value="DHquinase_II"/>
</dbReference>
<feature type="site" description="Transition state stabilizer" evidence="8 11">
    <location>
        <position position="21"/>
    </location>
</feature>
<evidence type="ECO:0000256" key="4">
    <source>
        <dbReference type="ARBA" id="ARBA00011037"/>
    </source>
</evidence>
<dbReference type="CDD" id="cd00466">
    <property type="entry name" value="DHQase_II"/>
    <property type="match status" value="1"/>
</dbReference>
<accession>A0A5D3WLE8</accession>
<comment type="similarity">
    <text evidence="4 8">Belongs to the type-II 3-dehydroquinase family.</text>
</comment>
<dbReference type="NCBIfam" id="NF003805">
    <property type="entry name" value="PRK05395.1-2"/>
    <property type="match status" value="1"/>
</dbReference>
<evidence type="ECO:0000256" key="7">
    <source>
        <dbReference type="ARBA" id="ARBA00023239"/>
    </source>
</evidence>
<dbReference type="Pfam" id="PF01220">
    <property type="entry name" value="DHquinase_II"/>
    <property type="match status" value="1"/>
</dbReference>
<feature type="binding site" evidence="8 10">
    <location>
        <position position="91"/>
    </location>
    <ligand>
        <name>substrate</name>
    </ligand>
</feature>
<dbReference type="Proteomes" id="UP000324159">
    <property type="component" value="Unassembled WGS sequence"/>
</dbReference>
<evidence type="ECO:0000256" key="3">
    <source>
        <dbReference type="ARBA" id="ARBA00004902"/>
    </source>
</evidence>
<dbReference type="NCBIfam" id="NF003806">
    <property type="entry name" value="PRK05395.1-3"/>
    <property type="match status" value="1"/>
</dbReference>
<feature type="binding site" evidence="8 10">
    <location>
        <position position="84"/>
    </location>
    <ligand>
        <name>substrate</name>
    </ligand>
</feature>
<dbReference type="SUPFAM" id="SSF52304">
    <property type="entry name" value="Type II 3-dehydroquinate dehydratase"/>
    <property type="match status" value="1"/>
</dbReference>
<dbReference type="GO" id="GO:0003855">
    <property type="term" value="F:3-dehydroquinate dehydratase activity"/>
    <property type="evidence" value="ECO:0007669"/>
    <property type="project" value="UniProtKB-UniRule"/>
</dbReference>
<comment type="subunit">
    <text evidence="5 8">Homododecamer.</text>
</comment>
<dbReference type="EMBL" id="VNIB01000001">
    <property type="protein sequence ID" value="TYO99965.1"/>
    <property type="molecule type" value="Genomic_DNA"/>
</dbReference>
<evidence type="ECO:0000313" key="12">
    <source>
        <dbReference type="EMBL" id="TYO99965.1"/>
    </source>
</evidence>
<keyword evidence="7 8" id="KW-0456">Lyase</keyword>
<protein>
    <recommendedName>
        <fullName evidence="6 8">3-dehydroquinate dehydratase</fullName>
        <shortName evidence="8">3-dehydroquinase</shortName>
        <ecNumber evidence="6 8">4.2.1.10</ecNumber>
    </recommendedName>
    <alternativeName>
        <fullName evidence="8">Type II DHQase</fullName>
    </alternativeName>
</protein>
<evidence type="ECO:0000256" key="11">
    <source>
        <dbReference type="PIRSR" id="PIRSR001399-3"/>
    </source>
</evidence>
<dbReference type="GO" id="GO:0009423">
    <property type="term" value="P:chorismate biosynthetic process"/>
    <property type="evidence" value="ECO:0007669"/>
    <property type="project" value="UniProtKB-UniRule"/>
</dbReference>
<dbReference type="InterPro" id="IPR036441">
    <property type="entry name" value="DHquinase_II_sf"/>
</dbReference>
<evidence type="ECO:0000256" key="8">
    <source>
        <dbReference type="HAMAP-Rule" id="MF_00169"/>
    </source>
</evidence>
<dbReference type="InterPro" id="IPR018509">
    <property type="entry name" value="DHquinase_II_CS"/>
</dbReference>
<dbReference type="GO" id="GO:0008652">
    <property type="term" value="P:amino acid biosynthetic process"/>
    <property type="evidence" value="ECO:0007669"/>
    <property type="project" value="UniProtKB-KW"/>
</dbReference>
<evidence type="ECO:0000256" key="9">
    <source>
        <dbReference type="PIRSR" id="PIRSR001399-1"/>
    </source>
</evidence>
<gene>
    <name evidence="8" type="primary">aroQ</name>
    <name evidence="12" type="ORF">EDC39_101125</name>
</gene>
<feature type="active site" description="Proton acceptor" evidence="8 9">
    <location>
        <position position="26"/>
    </location>
</feature>